<name>A0ABV9AM22_9ACTN</name>
<sequence length="295" mass="31870">MSEIQTNPQVEPAQARRLWHLLEPLHAVLYYAREVSDEAGALGLSAEDRWPSYFPLRAAPLGPVGSGAVTSAFYSFSPDMVARHVDEARRTATPEAVLEARLRGIDRVYRKLFGDRVDSPDLAEAAALARRAAEAADTAGRPLAAANAALEWPAEPHLQLWQAATILREHRGDGHLAALLVAGLDPTEALVSFAAIGAASVERFESRGWSREEWAAARDRLVSRGLVEPDGMATEAGRDLRRRVEQDTDRLALGPWQALGAESTERLAALVGDYWVAVIGSGLLPSESTLGIGKV</sequence>
<keyword evidence="2" id="KW-1185">Reference proteome</keyword>
<evidence type="ECO:0000313" key="1">
    <source>
        <dbReference type="EMBL" id="MFC4498611.1"/>
    </source>
</evidence>
<dbReference type="EMBL" id="JBHSFK010000002">
    <property type="protein sequence ID" value="MFC4498611.1"/>
    <property type="molecule type" value="Genomic_DNA"/>
</dbReference>
<reference evidence="2" key="1">
    <citation type="journal article" date="2019" name="Int. J. Syst. Evol. Microbiol.">
        <title>The Global Catalogue of Microorganisms (GCM) 10K type strain sequencing project: providing services to taxonomists for standard genome sequencing and annotation.</title>
        <authorList>
            <consortium name="The Broad Institute Genomics Platform"/>
            <consortium name="The Broad Institute Genome Sequencing Center for Infectious Disease"/>
            <person name="Wu L."/>
            <person name="Ma J."/>
        </authorList>
    </citation>
    <scope>NUCLEOTIDE SEQUENCE [LARGE SCALE GENOMIC DNA]</scope>
    <source>
        <strain evidence="2">CGMCC 4.7177</strain>
    </source>
</reference>
<comment type="caution">
    <text evidence="1">The sequence shown here is derived from an EMBL/GenBank/DDBJ whole genome shotgun (WGS) entry which is preliminary data.</text>
</comment>
<dbReference type="RefSeq" id="WP_381168060.1">
    <property type="nucleotide sequence ID" value="NZ_JBHSFK010000002.1"/>
</dbReference>
<evidence type="ECO:0000313" key="2">
    <source>
        <dbReference type="Proteomes" id="UP001595839"/>
    </source>
</evidence>
<protein>
    <recommendedName>
        <fullName evidence="3">SalK</fullName>
    </recommendedName>
</protein>
<dbReference type="NCBIfam" id="NF047719">
    <property type="entry name" value="SCO6745_fam_HTH"/>
    <property type="match status" value="1"/>
</dbReference>
<dbReference type="Proteomes" id="UP001595839">
    <property type="component" value="Unassembled WGS sequence"/>
</dbReference>
<organism evidence="1 2">
    <name type="scientific">Streptomyces vulcanius</name>
    <dbReference type="NCBI Taxonomy" id="1441876"/>
    <lineage>
        <taxon>Bacteria</taxon>
        <taxon>Bacillati</taxon>
        <taxon>Actinomycetota</taxon>
        <taxon>Actinomycetes</taxon>
        <taxon>Kitasatosporales</taxon>
        <taxon>Streptomycetaceae</taxon>
        <taxon>Streptomyces</taxon>
    </lineage>
</organism>
<gene>
    <name evidence="1" type="ORF">ACFPIH_03580</name>
</gene>
<dbReference type="InterPro" id="IPR054058">
    <property type="entry name" value="HTH_67"/>
</dbReference>
<accession>A0ABV9AM22</accession>
<proteinExistence type="predicted"/>
<dbReference type="Pfam" id="PF21863">
    <property type="entry name" value="HTH_67"/>
    <property type="match status" value="1"/>
</dbReference>
<evidence type="ECO:0008006" key="3">
    <source>
        <dbReference type="Google" id="ProtNLM"/>
    </source>
</evidence>